<reference evidence="6 7" key="2">
    <citation type="submission" date="2018-08" db="EMBL/GenBank/DDBJ databases">
        <title>A genome reference for cultivated species of the human gut microbiota.</title>
        <authorList>
            <person name="Zou Y."/>
            <person name="Xue W."/>
            <person name="Luo G."/>
        </authorList>
    </citation>
    <scope>NUCLEOTIDE SEQUENCE [LARGE SCALE GENOMIC DNA]</scope>
    <source>
        <strain evidence="4 6">AF38-24</strain>
        <strain evidence="3 7">AM16-11</strain>
    </source>
</reference>
<evidence type="ECO:0000313" key="5">
    <source>
        <dbReference type="Proteomes" id="UP000245905"/>
    </source>
</evidence>
<proteinExistence type="predicted"/>
<evidence type="ECO:0000313" key="7">
    <source>
        <dbReference type="Proteomes" id="UP000285865"/>
    </source>
</evidence>
<protein>
    <submittedName>
        <fullName evidence="2">Uncharacterized protein</fullName>
    </submittedName>
</protein>
<organism evidence="2 5">
    <name type="scientific">Agathobacter rectalis</name>
    <dbReference type="NCBI Taxonomy" id="39491"/>
    <lineage>
        <taxon>Bacteria</taxon>
        <taxon>Bacillati</taxon>
        <taxon>Bacillota</taxon>
        <taxon>Clostridia</taxon>
        <taxon>Lachnospirales</taxon>
        <taxon>Lachnospiraceae</taxon>
        <taxon>Agathobacter</taxon>
    </lineage>
</organism>
<reference evidence="2 5" key="1">
    <citation type="submission" date="2014-09" db="EMBL/GenBank/DDBJ databases">
        <title>Butyrate-producing bacteria isolated from human gut.</title>
        <authorList>
            <person name="Zhang Q."/>
            <person name="Zhao L."/>
        </authorList>
    </citation>
    <scope>NUCLEOTIDE SEQUENCE [LARGE SCALE GENOMIC DNA]</scope>
    <source>
        <strain evidence="2 5">R22</strain>
    </source>
</reference>
<dbReference type="EMBL" id="QRKN01000012">
    <property type="protein sequence ID" value="RHI19283.1"/>
    <property type="molecule type" value="Genomic_DNA"/>
</dbReference>
<evidence type="ECO:0000313" key="6">
    <source>
        <dbReference type="Proteomes" id="UP000283297"/>
    </source>
</evidence>
<evidence type="ECO:0000313" key="4">
    <source>
        <dbReference type="EMBL" id="RHL31312.1"/>
    </source>
</evidence>
<dbReference type="AlphaFoldDB" id="A0A2U2EKK3"/>
<dbReference type="Proteomes" id="UP000283297">
    <property type="component" value="Unassembled WGS sequence"/>
</dbReference>
<sequence length="773" mass="83706">MKRNDNRGASFVMVVVAMAIVAVLAVTVLWIALMNLQMKVTDEKNTDNFYSAEGVLDQICTGLQGDISKAYSAGYTKVMENYSDSSINEAGRQSNFAQEYLKSLKTSLEYDSTGMTFNMGKLIQYVDPKLLENKDNQPRAIIKSTNADVNGNGQLKVYQNRVVLNGLRVEYTDEKGFKSIIETDISLGVPSMSFTASGGVPELFTYSLVGNEGLKITSGLTKVNLSGNLYAGCENAADTGTSTTSVVIPNNATLDVKDTSYMIAEGDIEVGDFAGKDTATIKNNMAGVHNNSKLSVDAQCQLWTGNINVNGATVNLDGMTYVADDMTLKGTGSNVTLGKNNKNNNAKYVGFGNGGADKENPVAGDSSAIIINGREASLDMSNIRELMLAGTAYINTQAIVNSSGVGTQNSNVAMGESISVKGDQIAYLVPPECIGTSGNGADAKSLYNKNPLSYKEYKDITATGHDQTKYTEINANVVSTKTGKALSAYMPESKTIDNCIKKVFVPSTDNNDDGLVYYYVNLPTNKAAEYYRDYFGADSDKLNRYTKFYTDSIKVNEAASIYTAGNYSIYDGSNLSLLKGIADGVDMDAQSDALQRTYTALNSKLLTNYADLPTNAASVSLFTNIVNNTNLQKIVPNSGNKHIFETEYQGKKYQAIVKNGNYTYDANDKSHNVDIIVATGNVTLDADFTGTIIAKGRIIVNKEQCEIDNGTQEVFKALLLEKVSDADDALHLYDVFMDGANYLGNVSAFSNKKEADTKIDYATLITYQNWTKE</sequence>
<evidence type="ECO:0000313" key="2">
    <source>
        <dbReference type="EMBL" id="PWE85044.1"/>
    </source>
</evidence>
<keyword evidence="1" id="KW-0472">Membrane</keyword>
<comment type="caution">
    <text evidence="2">The sequence shown here is derived from an EMBL/GenBank/DDBJ whole genome shotgun (WGS) entry which is preliminary data.</text>
</comment>
<dbReference type="Proteomes" id="UP000285865">
    <property type="component" value="Unassembled WGS sequence"/>
</dbReference>
<name>A0A2U2EKK3_9FIRM</name>
<accession>A0A2U2EKK3</accession>
<dbReference type="RefSeq" id="WP_109257272.1">
    <property type="nucleotide sequence ID" value="NZ_JAQDCR010000012.1"/>
</dbReference>
<feature type="transmembrane region" description="Helical" evidence="1">
    <location>
        <begin position="12"/>
        <end position="33"/>
    </location>
</feature>
<dbReference type="Proteomes" id="UP000245905">
    <property type="component" value="Unassembled WGS sequence"/>
</dbReference>
<gene>
    <name evidence="4" type="ORF">DW028_02580</name>
    <name evidence="3" type="ORF">DW172_12725</name>
    <name evidence="2" type="ORF">LD38_02985</name>
</gene>
<keyword evidence="1" id="KW-1133">Transmembrane helix</keyword>
<dbReference type="EMBL" id="QRON01000001">
    <property type="protein sequence ID" value="RHL31312.1"/>
    <property type="molecule type" value="Genomic_DNA"/>
</dbReference>
<evidence type="ECO:0000256" key="1">
    <source>
        <dbReference type="SAM" id="Phobius"/>
    </source>
</evidence>
<evidence type="ECO:0000313" key="3">
    <source>
        <dbReference type="EMBL" id="RHI19283.1"/>
    </source>
</evidence>
<dbReference type="EMBL" id="JRFS01000002">
    <property type="protein sequence ID" value="PWE85044.1"/>
    <property type="molecule type" value="Genomic_DNA"/>
</dbReference>
<keyword evidence="1" id="KW-0812">Transmembrane</keyword>